<evidence type="ECO:0000313" key="1">
    <source>
        <dbReference type="EMBL" id="MCS0494098.1"/>
    </source>
</evidence>
<accession>A0A9X2PGH9</accession>
<dbReference type="Proteomes" id="UP001151088">
    <property type="component" value="Unassembled WGS sequence"/>
</dbReference>
<dbReference type="AlphaFoldDB" id="A0A9X2PGH9"/>
<evidence type="ECO:0000313" key="2">
    <source>
        <dbReference type="Proteomes" id="UP001151088"/>
    </source>
</evidence>
<name>A0A9X2PGH9_9HYPH</name>
<sequence length="163" mass="17526">MCTPRDAAVGLGCALAVRRGARIEYGARRYRRGVGVSEDFQEAGRGLEMAGIVTGTDTGRDPTYDIQLMADGGTLVVAYLNAGDRVISAEYDYDTGANSWARARASAADVTRDRNESCLRQPNASATVARAPRRSARIGTCRNWQRVPARPDGGVMDHESCDA</sequence>
<comment type="caution">
    <text evidence="1">The sequence shown here is derived from an EMBL/GenBank/DDBJ whole genome shotgun (WGS) entry which is preliminary data.</text>
</comment>
<gene>
    <name evidence="1" type="ORF">NVS89_03240</name>
</gene>
<dbReference type="EMBL" id="JANTHZ010000001">
    <property type="protein sequence ID" value="MCS0494098.1"/>
    <property type="molecule type" value="Genomic_DNA"/>
</dbReference>
<organism evidence="1 2">
    <name type="scientific">Ancylobacter mangrovi</name>
    <dbReference type="NCBI Taxonomy" id="2972472"/>
    <lineage>
        <taxon>Bacteria</taxon>
        <taxon>Pseudomonadati</taxon>
        <taxon>Pseudomonadota</taxon>
        <taxon>Alphaproteobacteria</taxon>
        <taxon>Hyphomicrobiales</taxon>
        <taxon>Xanthobacteraceae</taxon>
        <taxon>Ancylobacter</taxon>
    </lineage>
</organism>
<dbReference type="RefSeq" id="WP_258731043.1">
    <property type="nucleotide sequence ID" value="NZ_JANTHZ010000001.1"/>
</dbReference>
<reference evidence="1" key="1">
    <citation type="submission" date="2022-08" db="EMBL/GenBank/DDBJ databases">
        <authorList>
            <person name="Li F."/>
        </authorList>
    </citation>
    <scope>NUCLEOTIDE SEQUENCE</scope>
    <source>
        <strain evidence="1">MQZ15Z-1</strain>
    </source>
</reference>
<protein>
    <submittedName>
        <fullName evidence="1">YdcF family protein</fullName>
    </submittedName>
</protein>
<proteinExistence type="predicted"/>
<keyword evidence="2" id="KW-1185">Reference proteome</keyword>